<evidence type="ECO:0000256" key="2">
    <source>
        <dbReference type="ARBA" id="ARBA00022763"/>
    </source>
</evidence>
<dbReference type="SMART" id="SM00465">
    <property type="entry name" value="GIYc"/>
    <property type="match status" value="1"/>
</dbReference>
<gene>
    <name evidence="7 11" type="primary">uvrC</name>
    <name evidence="11" type="ORF">GNP35_06135</name>
</gene>
<reference evidence="11 12" key="1">
    <citation type="submission" date="2019-11" db="EMBL/GenBank/DDBJ databases">
        <title>P. haliotis isolates from Z. marina roots.</title>
        <authorList>
            <person name="Cohen M."/>
            <person name="Jospin G."/>
            <person name="Eisen J.A."/>
            <person name="Coil D.A."/>
        </authorList>
    </citation>
    <scope>NUCLEOTIDE SEQUENCE [LARGE SCALE GENOMIC DNA]</scope>
    <source>
        <strain evidence="11 12">UCD-MCMsp1aY</strain>
    </source>
</reference>
<dbReference type="AlphaFoldDB" id="A0A6N8F6U4"/>
<dbReference type="SUPFAM" id="SSF46600">
    <property type="entry name" value="C-terminal UvrC-binding domain of UvrB"/>
    <property type="match status" value="1"/>
</dbReference>
<evidence type="ECO:0000259" key="10">
    <source>
        <dbReference type="PROSITE" id="PS50165"/>
    </source>
</evidence>
<name>A0A6N8F6U4_9GAMM</name>
<dbReference type="HAMAP" id="MF_00203">
    <property type="entry name" value="UvrC"/>
    <property type="match status" value="1"/>
</dbReference>
<dbReference type="PROSITE" id="PS50165">
    <property type="entry name" value="UVRC"/>
    <property type="match status" value="1"/>
</dbReference>
<dbReference type="PANTHER" id="PTHR30562">
    <property type="entry name" value="UVRC/OXIDOREDUCTASE"/>
    <property type="match status" value="1"/>
</dbReference>
<evidence type="ECO:0000259" key="8">
    <source>
        <dbReference type="PROSITE" id="PS50151"/>
    </source>
</evidence>
<dbReference type="InterPro" id="IPR001162">
    <property type="entry name" value="UvrC_RNase_H_dom"/>
</dbReference>
<evidence type="ECO:0000256" key="6">
    <source>
        <dbReference type="ARBA" id="ARBA00023236"/>
    </source>
</evidence>
<feature type="domain" description="UvrC family homology region profile" evidence="10">
    <location>
        <begin position="255"/>
        <end position="480"/>
    </location>
</feature>
<dbReference type="Pfam" id="PF14520">
    <property type="entry name" value="HHH_5"/>
    <property type="match status" value="1"/>
</dbReference>
<keyword evidence="11" id="KW-0378">Hydrolase</keyword>
<dbReference type="InterPro" id="IPR036876">
    <property type="entry name" value="UVR_dom_sf"/>
</dbReference>
<proteinExistence type="inferred from homology"/>
<protein>
    <recommendedName>
        <fullName evidence="7">UvrABC system protein C</fullName>
        <shortName evidence="7">Protein UvrC</shortName>
    </recommendedName>
    <alternativeName>
        <fullName evidence="7">Excinuclease ABC subunit C</fullName>
    </alternativeName>
</protein>
<evidence type="ECO:0000313" key="12">
    <source>
        <dbReference type="Proteomes" id="UP000439994"/>
    </source>
</evidence>
<comment type="subunit">
    <text evidence="7">Interacts with UvrB in an incision complex.</text>
</comment>
<dbReference type="EMBL" id="WOCD01000003">
    <property type="protein sequence ID" value="MUH72093.1"/>
    <property type="molecule type" value="Genomic_DNA"/>
</dbReference>
<dbReference type="InterPro" id="IPR004791">
    <property type="entry name" value="UvrC"/>
</dbReference>
<evidence type="ECO:0000313" key="11">
    <source>
        <dbReference type="EMBL" id="MUH72093.1"/>
    </source>
</evidence>
<evidence type="ECO:0000256" key="1">
    <source>
        <dbReference type="ARBA" id="ARBA00022490"/>
    </source>
</evidence>
<evidence type="ECO:0000256" key="7">
    <source>
        <dbReference type="HAMAP-Rule" id="MF_00203"/>
    </source>
</evidence>
<dbReference type="Proteomes" id="UP000439994">
    <property type="component" value="Unassembled WGS sequence"/>
</dbReference>
<comment type="subcellular location">
    <subcellularLocation>
        <location evidence="7">Cytoplasm</location>
    </subcellularLocation>
</comment>
<comment type="caution">
    <text evidence="11">The sequence shown here is derived from an EMBL/GenBank/DDBJ whole genome shotgun (WGS) entry which is preliminary data.</text>
</comment>
<dbReference type="SUPFAM" id="SSF82771">
    <property type="entry name" value="GIY-YIG endonuclease"/>
    <property type="match status" value="1"/>
</dbReference>
<dbReference type="SMART" id="SM00278">
    <property type="entry name" value="HhH1"/>
    <property type="match status" value="2"/>
</dbReference>
<dbReference type="Gene3D" id="4.10.860.10">
    <property type="entry name" value="UVR domain"/>
    <property type="match status" value="1"/>
</dbReference>
<dbReference type="InterPro" id="IPR001943">
    <property type="entry name" value="UVR_dom"/>
</dbReference>
<dbReference type="NCBIfam" id="TIGR00194">
    <property type="entry name" value="uvrC"/>
    <property type="match status" value="1"/>
</dbReference>
<dbReference type="Gene3D" id="3.30.420.340">
    <property type="entry name" value="UvrC, RNAse H endonuclease domain"/>
    <property type="match status" value="1"/>
</dbReference>
<dbReference type="Gene3D" id="3.40.1440.10">
    <property type="entry name" value="GIY-YIG endonuclease"/>
    <property type="match status" value="1"/>
</dbReference>
<keyword evidence="5 7" id="KW-0234">DNA repair</keyword>
<evidence type="ECO:0000259" key="9">
    <source>
        <dbReference type="PROSITE" id="PS50164"/>
    </source>
</evidence>
<dbReference type="PROSITE" id="PS50151">
    <property type="entry name" value="UVR"/>
    <property type="match status" value="1"/>
</dbReference>
<keyword evidence="12" id="KW-1185">Reference proteome</keyword>
<evidence type="ECO:0000256" key="5">
    <source>
        <dbReference type="ARBA" id="ARBA00023204"/>
    </source>
</evidence>
<dbReference type="GO" id="GO:0009432">
    <property type="term" value="P:SOS response"/>
    <property type="evidence" value="ECO:0007669"/>
    <property type="project" value="UniProtKB-UniRule"/>
</dbReference>
<dbReference type="Pfam" id="PF02151">
    <property type="entry name" value="UVR"/>
    <property type="match status" value="1"/>
</dbReference>
<dbReference type="InterPro" id="IPR047296">
    <property type="entry name" value="GIY-YIG_UvrC_Cho"/>
</dbReference>
<evidence type="ECO:0000256" key="4">
    <source>
        <dbReference type="ARBA" id="ARBA00022881"/>
    </source>
</evidence>
<dbReference type="GO" id="GO:0005737">
    <property type="term" value="C:cytoplasm"/>
    <property type="evidence" value="ECO:0007669"/>
    <property type="project" value="UniProtKB-SubCell"/>
</dbReference>
<dbReference type="NCBIfam" id="NF001824">
    <property type="entry name" value="PRK00558.1-5"/>
    <property type="match status" value="1"/>
</dbReference>
<dbReference type="InterPro" id="IPR050066">
    <property type="entry name" value="UvrABC_protein_C"/>
</dbReference>
<dbReference type="GO" id="GO:0003677">
    <property type="term" value="F:DNA binding"/>
    <property type="evidence" value="ECO:0007669"/>
    <property type="project" value="UniProtKB-UniRule"/>
</dbReference>
<keyword evidence="2 7" id="KW-0227">DNA damage</keyword>
<dbReference type="PANTHER" id="PTHR30562:SF1">
    <property type="entry name" value="UVRABC SYSTEM PROTEIN C"/>
    <property type="match status" value="1"/>
</dbReference>
<dbReference type="GO" id="GO:0009380">
    <property type="term" value="C:excinuclease repair complex"/>
    <property type="evidence" value="ECO:0007669"/>
    <property type="project" value="InterPro"/>
</dbReference>
<dbReference type="Pfam" id="PF22920">
    <property type="entry name" value="UvrC_RNaseH"/>
    <property type="match status" value="1"/>
</dbReference>
<keyword evidence="6 7" id="KW-0742">SOS response</keyword>
<dbReference type="FunFam" id="3.30.420.340:FF:000001">
    <property type="entry name" value="UvrABC system protein C"/>
    <property type="match status" value="1"/>
</dbReference>
<dbReference type="PROSITE" id="PS50164">
    <property type="entry name" value="GIY_YIG"/>
    <property type="match status" value="1"/>
</dbReference>
<evidence type="ECO:0000256" key="3">
    <source>
        <dbReference type="ARBA" id="ARBA00022769"/>
    </source>
</evidence>
<keyword evidence="4 7" id="KW-0267">Excision nuclease</keyword>
<sequence length="610" mass="68424">MSADKFDSSKFLKHVTTEPGVYRMFDAGATVIYVGKAKNLKNRLSSYFQKNVSSVKTQALVAQICNIEVTVTETETEALILENNLIKEYLPKYNILLRDDKSYPYILITDHKHPRLTMHRGKKRNKGHYFGPFPSAGAVWQSLRIMQKIFPVRQCEDGFYKVRSRPCLQHQLKRCSAPCVEGFVTDEQYQEQVELVKKFLTGKSQDVIDLLINKMEVASEKLHFEDAGFYRDQIFALRKVTEQQNVSGTIDEIDVLAFSSDKGLASMHVLYIRDQKVLGSKNFSPTVPANSEPSEIVTSFISQFYLNGVGGQNIPKTIIVPPETEELEELAAAIAQVRSAKVELVKPQRGEKFKYYQLAQKNADIDLATKLSDGRAISSKYKELCEVLKVPKIERMECFDISHTFGEYPIASCVVFGPEGPTKSAYRRYNVKGVKGGDDYGAMEFALNKRYKNVESAENVPDVLFIDGGKGQLNKAEAFFSDWPLEKSPIIAGIAKGEGRKAGLEILYLNGGEIEIDLPPTSLALHLIQHIRDESHRFAITGHRNKRNKAKTQSILQDMPGVGAKRRQALLKNFGGLQGVMAAKAEDFAKVPGISKQLAEDLHAFLHDKD</sequence>
<dbReference type="InterPro" id="IPR035901">
    <property type="entry name" value="GIY-YIG_endonuc_sf"/>
</dbReference>
<dbReference type="InterPro" id="IPR000305">
    <property type="entry name" value="GIY-YIG_endonuc"/>
</dbReference>
<dbReference type="CDD" id="cd10434">
    <property type="entry name" value="GIY-YIG_UvrC_Cho"/>
    <property type="match status" value="1"/>
</dbReference>
<dbReference type="Gene3D" id="1.10.150.20">
    <property type="entry name" value="5' to 3' exonuclease, C-terminal subdomain"/>
    <property type="match status" value="1"/>
</dbReference>
<dbReference type="GO" id="GO:0006289">
    <property type="term" value="P:nucleotide-excision repair"/>
    <property type="evidence" value="ECO:0007669"/>
    <property type="project" value="UniProtKB-UniRule"/>
</dbReference>
<dbReference type="OrthoDB" id="9804933at2"/>
<dbReference type="InterPro" id="IPR010994">
    <property type="entry name" value="RuvA_2-like"/>
</dbReference>
<comment type="similarity">
    <text evidence="7">Belongs to the UvrC family.</text>
</comment>
<dbReference type="FunFam" id="3.40.1440.10:FF:000001">
    <property type="entry name" value="UvrABC system protein C"/>
    <property type="match status" value="1"/>
</dbReference>
<feature type="domain" description="GIY-YIG" evidence="9">
    <location>
        <begin position="17"/>
        <end position="95"/>
    </location>
</feature>
<feature type="domain" description="UVR" evidence="8">
    <location>
        <begin position="205"/>
        <end position="240"/>
    </location>
</feature>
<accession>A0A6N8F6U4</accession>
<dbReference type="Pfam" id="PF08459">
    <property type="entry name" value="UvrC_RNaseH_dom"/>
    <property type="match status" value="1"/>
</dbReference>
<organism evidence="11 12">
    <name type="scientific">Psychrosphaera haliotis</name>
    <dbReference type="NCBI Taxonomy" id="555083"/>
    <lineage>
        <taxon>Bacteria</taxon>
        <taxon>Pseudomonadati</taxon>
        <taxon>Pseudomonadota</taxon>
        <taxon>Gammaproteobacteria</taxon>
        <taxon>Alteromonadales</taxon>
        <taxon>Pseudoalteromonadaceae</taxon>
        <taxon>Psychrosphaera</taxon>
    </lineage>
</organism>
<dbReference type="SUPFAM" id="SSF47781">
    <property type="entry name" value="RuvA domain 2-like"/>
    <property type="match status" value="1"/>
</dbReference>
<dbReference type="InterPro" id="IPR038476">
    <property type="entry name" value="UvrC_RNase_H_dom_sf"/>
</dbReference>
<keyword evidence="1 7" id="KW-0963">Cytoplasm</keyword>
<keyword evidence="3 7" id="KW-0228">DNA excision</keyword>
<dbReference type="InterPro" id="IPR003583">
    <property type="entry name" value="Hlx-hairpin-Hlx_DNA-bd_motif"/>
</dbReference>
<dbReference type="Pfam" id="PF01541">
    <property type="entry name" value="GIY-YIG"/>
    <property type="match status" value="1"/>
</dbReference>
<dbReference type="RefSeq" id="WP_155695296.1">
    <property type="nucleotide sequence ID" value="NZ_WOCD01000003.1"/>
</dbReference>
<dbReference type="GO" id="GO:0009381">
    <property type="term" value="F:excinuclease ABC activity"/>
    <property type="evidence" value="ECO:0007669"/>
    <property type="project" value="UniProtKB-UniRule"/>
</dbReference>
<comment type="function">
    <text evidence="7">The UvrABC repair system catalyzes the recognition and processing of DNA lesions. UvrC both incises the 5' and 3' sides of the lesion. The N-terminal half is responsible for the 3' incision and the C-terminal half is responsible for the 5' incision.</text>
</comment>